<dbReference type="InterPro" id="IPR011608">
    <property type="entry name" value="PRD"/>
</dbReference>
<feature type="domain" description="Sigma-54 factor interaction" evidence="5">
    <location>
        <begin position="127"/>
        <end position="361"/>
    </location>
</feature>
<name>G9WHX0_9LACO</name>
<gene>
    <name evidence="8" type="ORF">OKIT_0746</name>
</gene>
<dbReference type="GO" id="GO:0005524">
    <property type="term" value="F:ATP binding"/>
    <property type="evidence" value="ECO:0007669"/>
    <property type="project" value="UniProtKB-KW"/>
</dbReference>
<evidence type="ECO:0000313" key="9">
    <source>
        <dbReference type="Proteomes" id="UP000004959"/>
    </source>
</evidence>
<dbReference type="CDD" id="cd00006">
    <property type="entry name" value="PTS_IIA_man"/>
    <property type="match status" value="1"/>
</dbReference>
<accession>G9WHX0</accession>
<dbReference type="Proteomes" id="UP000004959">
    <property type="component" value="Chromosome"/>
</dbReference>
<evidence type="ECO:0000256" key="1">
    <source>
        <dbReference type="ARBA" id="ARBA00022679"/>
    </source>
</evidence>
<dbReference type="InterPro" id="IPR033887">
    <property type="entry name" value="PTS_IIA_man"/>
</dbReference>
<dbReference type="GO" id="GO:0016301">
    <property type="term" value="F:kinase activity"/>
    <property type="evidence" value="ECO:0007669"/>
    <property type="project" value="UniProtKB-KW"/>
</dbReference>
<comment type="caution">
    <text evidence="8">The sequence shown here is derived from an EMBL/GenBank/DDBJ whole genome shotgun (WGS) entry which is preliminary data.</text>
</comment>
<dbReference type="GO" id="GO:0016020">
    <property type="term" value="C:membrane"/>
    <property type="evidence" value="ECO:0007669"/>
    <property type="project" value="InterPro"/>
</dbReference>
<evidence type="ECO:0000256" key="3">
    <source>
        <dbReference type="ARBA" id="ARBA00022777"/>
    </source>
</evidence>
<dbReference type="PANTHER" id="PTHR32071">
    <property type="entry name" value="TRANSCRIPTIONAL REGULATORY PROTEIN"/>
    <property type="match status" value="1"/>
</dbReference>
<dbReference type="InterPro" id="IPR003593">
    <property type="entry name" value="AAA+_ATPase"/>
</dbReference>
<dbReference type="InterPro" id="IPR004701">
    <property type="entry name" value="PTS_EIIA_man-typ"/>
</dbReference>
<dbReference type="SMART" id="SM00382">
    <property type="entry name" value="AAA"/>
    <property type="match status" value="1"/>
</dbReference>
<dbReference type="Gene3D" id="3.40.50.300">
    <property type="entry name" value="P-loop containing nucleotide triphosphate hydrolases"/>
    <property type="match status" value="1"/>
</dbReference>
<dbReference type="PROSITE" id="PS51372">
    <property type="entry name" value="PRD_2"/>
    <property type="match status" value="1"/>
</dbReference>
<dbReference type="EMBL" id="AFVZ01000001">
    <property type="protein sequence ID" value="EHN58855.1"/>
    <property type="molecule type" value="Genomic_DNA"/>
</dbReference>
<keyword evidence="9" id="KW-1185">Reference proteome</keyword>
<dbReference type="Gene3D" id="1.10.1790.10">
    <property type="entry name" value="PRD domain"/>
    <property type="match status" value="1"/>
</dbReference>
<feature type="domain" description="PRD" evidence="7">
    <location>
        <begin position="477"/>
        <end position="582"/>
    </location>
</feature>
<dbReference type="HOGENOM" id="CLU_014204_1_0_9"/>
<evidence type="ECO:0000259" key="5">
    <source>
        <dbReference type="PROSITE" id="PS50045"/>
    </source>
</evidence>
<reference evidence="8 9" key="1">
    <citation type="journal article" date="2012" name="PLoS ONE">
        <title>Functional divergence in the genus oenococcus as predicted by genome sequencing of the newly-described species, Oenococcus kitaharae.</title>
        <authorList>
            <person name="Borneman A.R."/>
            <person name="McCarthy J.M."/>
            <person name="Chambers P.J."/>
            <person name="Bartowsky E.J."/>
        </authorList>
    </citation>
    <scope>NUCLEOTIDE SEQUENCE [LARGE SCALE GENOMIC DNA]</scope>
    <source>
        <strain evidence="9">DSM17330</strain>
    </source>
</reference>
<dbReference type="InterPro" id="IPR036662">
    <property type="entry name" value="PTS_EIIA_man-typ_sf"/>
</dbReference>
<dbReference type="eggNOG" id="COG3933">
    <property type="taxonomic scope" value="Bacteria"/>
</dbReference>
<keyword evidence="1" id="KW-0808">Transferase</keyword>
<proteinExistence type="predicted"/>
<dbReference type="SUPFAM" id="SSF53062">
    <property type="entry name" value="PTS system fructose IIA component-like"/>
    <property type="match status" value="1"/>
</dbReference>
<dbReference type="Pfam" id="PF00158">
    <property type="entry name" value="Sigma54_activat"/>
    <property type="match status" value="1"/>
</dbReference>
<dbReference type="PANTHER" id="PTHR32071:SF90">
    <property type="entry name" value="TRANSCRIPTIONAL REGULATORY PROTEIN LEVR"/>
    <property type="match status" value="1"/>
</dbReference>
<dbReference type="RefSeq" id="WP_007745418.1">
    <property type="nucleotide sequence ID" value="NZ_CM001398.1"/>
</dbReference>
<dbReference type="InterPro" id="IPR027417">
    <property type="entry name" value="P-loop_NTPase"/>
</dbReference>
<evidence type="ECO:0000259" key="7">
    <source>
        <dbReference type="PROSITE" id="PS51372"/>
    </source>
</evidence>
<dbReference type="eggNOG" id="COG1221">
    <property type="taxonomic scope" value="Bacteria"/>
</dbReference>
<dbReference type="PROSITE" id="PS00675">
    <property type="entry name" value="SIGMA54_INTERACT_1"/>
    <property type="match status" value="1"/>
</dbReference>
<dbReference type="GO" id="GO:0009401">
    <property type="term" value="P:phosphoenolpyruvate-dependent sugar phosphotransferase system"/>
    <property type="evidence" value="ECO:0007669"/>
    <property type="project" value="InterPro"/>
</dbReference>
<dbReference type="Gene3D" id="3.40.50.510">
    <property type="entry name" value="Phosphotransferase system, mannose-type IIA component"/>
    <property type="match status" value="1"/>
</dbReference>
<dbReference type="OrthoDB" id="9771372at2"/>
<dbReference type="InterPro" id="IPR002078">
    <property type="entry name" value="Sigma_54_int"/>
</dbReference>
<dbReference type="InterPro" id="IPR036634">
    <property type="entry name" value="PRD_sf"/>
</dbReference>
<evidence type="ECO:0000256" key="2">
    <source>
        <dbReference type="ARBA" id="ARBA00022741"/>
    </source>
</evidence>
<dbReference type="Pfam" id="PF00874">
    <property type="entry name" value="PRD"/>
    <property type="match status" value="1"/>
</dbReference>
<organism evidence="8 9">
    <name type="scientific">Oenococcus kitaharae DSM 17330</name>
    <dbReference type="NCBI Taxonomy" id="1045004"/>
    <lineage>
        <taxon>Bacteria</taxon>
        <taxon>Bacillati</taxon>
        <taxon>Bacillota</taxon>
        <taxon>Bacilli</taxon>
        <taxon>Lactobacillales</taxon>
        <taxon>Lactobacillaceae</taxon>
        <taxon>Oenococcus</taxon>
    </lineage>
</organism>
<protein>
    <submittedName>
        <fullName evidence="8">NtrC family Transcriptional regulator</fullName>
    </submittedName>
</protein>
<dbReference type="PROSITE" id="PS50045">
    <property type="entry name" value="SIGMA54_INTERACT_4"/>
    <property type="match status" value="1"/>
</dbReference>
<dbReference type="GO" id="GO:0006355">
    <property type="term" value="P:regulation of DNA-templated transcription"/>
    <property type="evidence" value="ECO:0007669"/>
    <property type="project" value="InterPro"/>
</dbReference>
<dbReference type="SUPFAM" id="SSF63520">
    <property type="entry name" value="PTS-regulatory domain, PRD"/>
    <property type="match status" value="1"/>
</dbReference>
<dbReference type="InterPro" id="IPR025662">
    <property type="entry name" value="Sigma_54_int_dom_ATP-bd_1"/>
</dbReference>
<keyword evidence="4" id="KW-0067">ATP-binding</keyword>
<dbReference type="CDD" id="cd00009">
    <property type="entry name" value="AAA"/>
    <property type="match status" value="1"/>
</dbReference>
<keyword evidence="3" id="KW-0418">Kinase</keyword>
<evidence type="ECO:0000259" key="6">
    <source>
        <dbReference type="PROSITE" id="PS51096"/>
    </source>
</evidence>
<sequence>MKRIDKIERSLNDSWVQQTIDQAKKRPGSTAEELAAQTQVSRANCSLELNKLVRLKKAVKIKSFPVRFLPISWVREKFGISDLAYYEFTDLQQLESSLTAKAAAGVPANVSAQKIAIDLHGDPFAQVIGAQGSLKNAISQAKAAASYPPHGLHMLLVGQTGSGKTFFARKIYDFAKARGLLSADAPMMAFNCADYYNNPQLLMSQLFGYVKGAYTGADKDTPGLVEQADHGILLLDEIHRLPPEGREMLFYFIDNGHFSRLGESSKDRTANVLIIGATTEDPASALLSTFLHRIPMTIRIPSLAERTLSEKVSLAKYLFQQEAQRIKKQLVVAIDVLTALITANNYGNVGQLKSQIQLVCAQAFLNSLNTTDRVLVKVNDLPEEIRQEWLSSSSNLKKSKELLSLVDTNTVFNVDGSADQPENSEGNIYSEIENKVGLLKSHGVSDDEIHQYIMTDLHLHIKNFFDQGRVEQNLAKFVSPELLDFTHELKKLAEEKLHTQLDQRFIYYMGMHIDAFFKRGLKTDLLLEPEIQEIKKSHAKEYQVAKLFAMRIKSSFDVYLPDIEVIYLTMLLASIETLSVDHKVGVLVVSHGNSTASSMVQVANELFGGHYAQALDMPLNLSPEDIFRKMTAIVPRLDQGKGVLLLVDMGSLAMLEQRLTAETGVSIKTITNVTTSIVLDVIRKVNYLNMDLGSIYNSVREDFRELVMQGDLPNETAAQKVILAICTTGSGTAKKIQDILEQIIHSNTKEAISVKTVSALKMTEQIAKIVLDYEVIAAVGTKRPSLPVPYVSLEELIGGNGEDVLKAVLRHEPTLPQQQPSSDKTIVAYDLCEDILKAHLVYLNPYLINQLLNNWIDQVQQRLNHRFSNSLIIKSIVHTAFAFERSLRQDNLTFTEPTTPALARAEKFISQSLTFLMKGKVFQSCFKFRPTCFKKIVNRSK</sequence>
<dbReference type="PATRIC" id="fig|1045004.4.peg.748"/>
<keyword evidence="2" id="KW-0547">Nucleotide-binding</keyword>
<dbReference type="SUPFAM" id="SSF52540">
    <property type="entry name" value="P-loop containing nucleoside triphosphate hydrolases"/>
    <property type="match status" value="1"/>
</dbReference>
<dbReference type="Pfam" id="PF03610">
    <property type="entry name" value="EIIA-man"/>
    <property type="match status" value="1"/>
</dbReference>
<feature type="domain" description="PTS EIIA type-4" evidence="6">
    <location>
        <begin position="583"/>
        <end position="707"/>
    </location>
</feature>
<evidence type="ECO:0000256" key="4">
    <source>
        <dbReference type="ARBA" id="ARBA00022840"/>
    </source>
</evidence>
<evidence type="ECO:0000313" key="8">
    <source>
        <dbReference type="EMBL" id="EHN58855.1"/>
    </source>
</evidence>
<dbReference type="PROSITE" id="PS51096">
    <property type="entry name" value="PTS_EIIA_TYPE_4"/>
    <property type="match status" value="1"/>
</dbReference>
<dbReference type="AlphaFoldDB" id="G9WHX0"/>